<protein>
    <submittedName>
        <fullName evidence="1">Uncharacterized protein</fullName>
    </submittedName>
</protein>
<reference evidence="1" key="1">
    <citation type="submission" date="2021-02" db="EMBL/GenBank/DDBJ databases">
        <authorList>
            <consortium name="DOE Joint Genome Institute"/>
            <person name="Ahrendt S."/>
            <person name="Looney B.P."/>
            <person name="Miyauchi S."/>
            <person name="Morin E."/>
            <person name="Drula E."/>
            <person name="Courty P.E."/>
            <person name="Chicoki N."/>
            <person name="Fauchery L."/>
            <person name="Kohler A."/>
            <person name="Kuo A."/>
            <person name="Labutti K."/>
            <person name="Pangilinan J."/>
            <person name="Lipzen A."/>
            <person name="Riley R."/>
            <person name="Andreopoulos W."/>
            <person name="He G."/>
            <person name="Johnson J."/>
            <person name="Barry K.W."/>
            <person name="Grigoriev I.V."/>
            <person name="Nagy L."/>
            <person name="Hibbett D."/>
            <person name="Henrissat B."/>
            <person name="Matheny P.B."/>
            <person name="Labbe J."/>
            <person name="Martin F."/>
        </authorList>
    </citation>
    <scope>NUCLEOTIDE SEQUENCE</scope>
    <source>
        <strain evidence="1">FP105234-sp</strain>
    </source>
</reference>
<reference evidence="1" key="2">
    <citation type="journal article" date="2022" name="New Phytol.">
        <title>Evolutionary transition to the ectomycorrhizal habit in the genomes of a hyperdiverse lineage of mushroom-forming fungi.</title>
        <authorList>
            <person name="Looney B."/>
            <person name="Miyauchi S."/>
            <person name="Morin E."/>
            <person name="Drula E."/>
            <person name="Courty P.E."/>
            <person name="Kohler A."/>
            <person name="Kuo A."/>
            <person name="LaButti K."/>
            <person name="Pangilinan J."/>
            <person name="Lipzen A."/>
            <person name="Riley R."/>
            <person name="Andreopoulos W."/>
            <person name="He G."/>
            <person name="Johnson J."/>
            <person name="Nolan M."/>
            <person name="Tritt A."/>
            <person name="Barry K.W."/>
            <person name="Grigoriev I.V."/>
            <person name="Nagy L.G."/>
            <person name="Hibbett D."/>
            <person name="Henrissat B."/>
            <person name="Matheny P.B."/>
            <person name="Labbe J."/>
            <person name="Martin F.M."/>
        </authorList>
    </citation>
    <scope>NUCLEOTIDE SEQUENCE</scope>
    <source>
        <strain evidence="1">FP105234-sp</strain>
    </source>
</reference>
<organism evidence="1 2">
    <name type="scientific">Auriscalpium vulgare</name>
    <dbReference type="NCBI Taxonomy" id="40419"/>
    <lineage>
        <taxon>Eukaryota</taxon>
        <taxon>Fungi</taxon>
        <taxon>Dikarya</taxon>
        <taxon>Basidiomycota</taxon>
        <taxon>Agaricomycotina</taxon>
        <taxon>Agaricomycetes</taxon>
        <taxon>Russulales</taxon>
        <taxon>Auriscalpiaceae</taxon>
        <taxon>Auriscalpium</taxon>
    </lineage>
</organism>
<dbReference type="Proteomes" id="UP000814033">
    <property type="component" value="Unassembled WGS sequence"/>
</dbReference>
<dbReference type="EMBL" id="MU275911">
    <property type="protein sequence ID" value="KAI0047116.1"/>
    <property type="molecule type" value="Genomic_DNA"/>
</dbReference>
<keyword evidence="2" id="KW-1185">Reference proteome</keyword>
<comment type="caution">
    <text evidence="1">The sequence shown here is derived from an EMBL/GenBank/DDBJ whole genome shotgun (WGS) entry which is preliminary data.</text>
</comment>
<evidence type="ECO:0000313" key="2">
    <source>
        <dbReference type="Proteomes" id="UP000814033"/>
    </source>
</evidence>
<evidence type="ECO:0000313" key="1">
    <source>
        <dbReference type="EMBL" id="KAI0047116.1"/>
    </source>
</evidence>
<gene>
    <name evidence="1" type="ORF">FA95DRAFT_1541691</name>
</gene>
<proteinExistence type="predicted"/>
<accession>A0ACB8RU49</accession>
<sequence length="325" mass="35725">MIPFDKASIIATGLEAVLYGVSVPMYGATMWFLFQRRRGYVNWPMVVAASLFFLFSTVHIAIAIHRLVQGFVENRSFPGGPSAWFNDVSQLTFVLESAIYSAQTLLGDGILIYRCSIVWRSVWVLVFPIIMWCGLLATCVGTVRAVAQTNLHGASFLMTSTARWITAFYATTMATNGVCTLLLTLRIWHVDLRVRRLRTSQSALMPIGLIILDAGVLYSITLLAALITFVCKWNGRVIMLNTVTPIISIAFYMVIVRLGMRRVSAPSGGGISHSVSTAHRSIPMQVHISQTSTKDYPDSGTGTGKSDDISKTLPPASDRIHSTQV</sequence>
<name>A0ACB8RU49_9AGAM</name>